<protein>
    <submittedName>
        <fullName evidence="1">Uncharacterized protein</fullName>
    </submittedName>
</protein>
<reference evidence="2" key="1">
    <citation type="journal article" date="2016" name="Nature">
        <title>Genome evolution in the allotetraploid frog Xenopus laevis.</title>
        <authorList>
            <person name="Session A.M."/>
            <person name="Uno Y."/>
            <person name="Kwon T."/>
            <person name="Chapman J.A."/>
            <person name="Toyoda A."/>
            <person name="Takahashi S."/>
            <person name="Fukui A."/>
            <person name="Hikosaka A."/>
            <person name="Suzuki A."/>
            <person name="Kondo M."/>
            <person name="van Heeringen S.J."/>
            <person name="Quigley I."/>
            <person name="Heinz S."/>
            <person name="Ogino H."/>
            <person name="Ochi H."/>
            <person name="Hellsten U."/>
            <person name="Lyons J.B."/>
            <person name="Simakov O."/>
            <person name="Putnam N."/>
            <person name="Stites J."/>
            <person name="Kuroki Y."/>
            <person name="Tanaka T."/>
            <person name="Michiue T."/>
            <person name="Watanabe M."/>
            <person name="Bogdanovic O."/>
            <person name="Lister R."/>
            <person name="Georgiou G."/>
            <person name="Paranjpe S.S."/>
            <person name="van Kruijsbergen I."/>
            <person name="Shu S."/>
            <person name="Carlson J."/>
            <person name="Kinoshita T."/>
            <person name="Ohta Y."/>
            <person name="Mawaribuchi S."/>
            <person name="Jenkins J."/>
            <person name="Grimwood J."/>
            <person name="Schmutz J."/>
            <person name="Mitros T."/>
            <person name="Mozaffari S.V."/>
            <person name="Suzuki Y."/>
            <person name="Haramoto Y."/>
            <person name="Yamamoto T.S."/>
            <person name="Takagi C."/>
            <person name="Heald R."/>
            <person name="Miller K."/>
            <person name="Haudenschild C."/>
            <person name="Kitzman J."/>
            <person name="Nakayama T."/>
            <person name="Izutsu Y."/>
            <person name="Robert J."/>
            <person name="Fortriede J."/>
            <person name="Burns K."/>
            <person name="Lotay V."/>
            <person name="Karimi K."/>
            <person name="Yasuoka Y."/>
            <person name="Dichmann D.S."/>
            <person name="Flajnik M.F."/>
            <person name="Houston D.W."/>
            <person name="Shendure J."/>
            <person name="DuPasquier L."/>
            <person name="Vize P.D."/>
            <person name="Zorn A.M."/>
            <person name="Ito M."/>
            <person name="Marcotte E.M."/>
            <person name="Wallingford J.B."/>
            <person name="Ito Y."/>
            <person name="Asashima M."/>
            <person name="Ueno N."/>
            <person name="Matsuda Y."/>
            <person name="Veenstra G.J."/>
            <person name="Fujiyama A."/>
            <person name="Harland R.M."/>
            <person name="Taira M."/>
            <person name="Rokhsar D.S."/>
        </authorList>
    </citation>
    <scope>NUCLEOTIDE SEQUENCE [LARGE SCALE GENOMIC DNA]</scope>
    <source>
        <strain evidence="2">J</strain>
    </source>
</reference>
<accession>A0A974CD66</accession>
<proteinExistence type="predicted"/>
<dbReference type="EMBL" id="CM004479">
    <property type="protein sequence ID" value="OCT70692.1"/>
    <property type="molecule type" value="Genomic_DNA"/>
</dbReference>
<name>A0A974CD66_XENLA</name>
<dbReference type="Proteomes" id="UP000694892">
    <property type="component" value="Chromosome 7S"/>
</dbReference>
<organism evidence="1 2">
    <name type="scientific">Xenopus laevis</name>
    <name type="common">African clawed frog</name>
    <dbReference type="NCBI Taxonomy" id="8355"/>
    <lineage>
        <taxon>Eukaryota</taxon>
        <taxon>Metazoa</taxon>
        <taxon>Chordata</taxon>
        <taxon>Craniata</taxon>
        <taxon>Vertebrata</taxon>
        <taxon>Euteleostomi</taxon>
        <taxon>Amphibia</taxon>
        <taxon>Batrachia</taxon>
        <taxon>Anura</taxon>
        <taxon>Pipoidea</taxon>
        <taxon>Pipidae</taxon>
        <taxon>Xenopodinae</taxon>
        <taxon>Xenopus</taxon>
        <taxon>Xenopus</taxon>
    </lineage>
</organism>
<dbReference type="AlphaFoldDB" id="A0A974CD66"/>
<evidence type="ECO:0000313" key="2">
    <source>
        <dbReference type="Proteomes" id="UP000694892"/>
    </source>
</evidence>
<evidence type="ECO:0000313" key="1">
    <source>
        <dbReference type="EMBL" id="OCT70692.1"/>
    </source>
</evidence>
<sequence length="109" mass="12675">MYVCMVRLVNPVVACIAGKCQPASVYMQGYHVLVSRLLHDDSFAFVNSLLWSFHLHQPFLPFAKVNVPFKAFLQQLFVFCQFLCSLYSRRFFFFIIIPMGHNIFTSKTV</sequence>
<gene>
    <name evidence="1" type="ORF">XELAEV_18037615mg</name>
</gene>